<organism evidence="1 2">
    <name type="scientific">Symbiodinium pilosum</name>
    <name type="common">Dinoflagellate</name>
    <dbReference type="NCBI Taxonomy" id="2952"/>
    <lineage>
        <taxon>Eukaryota</taxon>
        <taxon>Sar</taxon>
        <taxon>Alveolata</taxon>
        <taxon>Dinophyceae</taxon>
        <taxon>Suessiales</taxon>
        <taxon>Symbiodiniaceae</taxon>
        <taxon>Symbiodinium</taxon>
    </lineage>
</organism>
<evidence type="ECO:0000313" key="1">
    <source>
        <dbReference type="EMBL" id="CAE7695199.1"/>
    </source>
</evidence>
<name>A0A812WQ53_SYMPI</name>
<dbReference type="EMBL" id="CAJNIZ010044606">
    <property type="protein sequence ID" value="CAE7695199.1"/>
    <property type="molecule type" value="Genomic_DNA"/>
</dbReference>
<dbReference type="AlphaFoldDB" id="A0A812WQ53"/>
<gene>
    <name evidence="1" type="ORF">SPIL2461_LOCUS19496</name>
</gene>
<protein>
    <submittedName>
        <fullName evidence="1">Uncharacterized protein</fullName>
    </submittedName>
</protein>
<reference evidence="1" key="1">
    <citation type="submission" date="2021-02" db="EMBL/GenBank/DDBJ databases">
        <authorList>
            <person name="Dougan E. K."/>
            <person name="Rhodes N."/>
            <person name="Thang M."/>
            <person name="Chan C."/>
        </authorList>
    </citation>
    <scope>NUCLEOTIDE SEQUENCE</scope>
</reference>
<evidence type="ECO:0000313" key="2">
    <source>
        <dbReference type="Proteomes" id="UP000649617"/>
    </source>
</evidence>
<sequence length="113" mass="12277">MCCTSRQMSTPTWRGKASGAKRNVVRPLEVAAMQTPAKLTEHKHRSDSHVVSRPFAAIITAASKIARVDFVQVLQGSADIIAHCNGVESQFRAFSSPCVRTDSFSSSSRLGRT</sequence>
<dbReference type="Proteomes" id="UP000649617">
    <property type="component" value="Unassembled WGS sequence"/>
</dbReference>
<keyword evidence="2" id="KW-1185">Reference proteome</keyword>
<comment type="caution">
    <text evidence="1">The sequence shown here is derived from an EMBL/GenBank/DDBJ whole genome shotgun (WGS) entry which is preliminary data.</text>
</comment>
<accession>A0A812WQ53</accession>
<proteinExistence type="predicted"/>